<dbReference type="Pfam" id="PF11856">
    <property type="entry name" value="DUF3376"/>
    <property type="match status" value="1"/>
</dbReference>
<dbReference type="AlphaFoldDB" id="A0A917LTC8"/>
<dbReference type="InterPro" id="IPR016035">
    <property type="entry name" value="Acyl_Trfase/lysoPLipase"/>
</dbReference>
<evidence type="ECO:0000259" key="5">
    <source>
        <dbReference type="PROSITE" id="PS51635"/>
    </source>
</evidence>
<feature type="transmembrane region" description="Helical" evidence="4">
    <location>
        <begin position="1087"/>
        <end position="1110"/>
    </location>
</feature>
<keyword evidence="2" id="KW-0378">Hydrolase</keyword>
<keyword evidence="1 2" id="KW-0443">Lipid metabolism</keyword>
<feature type="transmembrane region" description="Helical" evidence="4">
    <location>
        <begin position="1030"/>
        <end position="1048"/>
    </location>
</feature>
<feature type="domain" description="PNPLA" evidence="5">
    <location>
        <begin position="49"/>
        <end position="348"/>
    </location>
</feature>
<feature type="active site" description="Proton acceptor" evidence="2">
    <location>
        <position position="335"/>
    </location>
</feature>
<feature type="transmembrane region" description="Helical" evidence="4">
    <location>
        <begin position="1170"/>
        <end position="1189"/>
    </location>
</feature>
<evidence type="ECO:0000256" key="2">
    <source>
        <dbReference type="PROSITE-ProRule" id="PRU01161"/>
    </source>
</evidence>
<keyword evidence="7" id="KW-1185">Reference proteome</keyword>
<proteinExistence type="predicted"/>
<dbReference type="RefSeq" id="WP_188536651.1">
    <property type="nucleotide sequence ID" value="NZ_BMEQ01000008.1"/>
</dbReference>
<organism evidence="6 7">
    <name type="scientific">Kocuria dechangensis</name>
    <dbReference type="NCBI Taxonomy" id="1176249"/>
    <lineage>
        <taxon>Bacteria</taxon>
        <taxon>Bacillati</taxon>
        <taxon>Actinomycetota</taxon>
        <taxon>Actinomycetes</taxon>
        <taxon>Micrococcales</taxon>
        <taxon>Micrococcaceae</taxon>
        <taxon>Kocuria</taxon>
    </lineage>
</organism>
<keyword evidence="4" id="KW-0472">Membrane</keyword>
<comment type="caution">
    <text evidence="6">The sequence shown here is derived from an EMBL/GenBank/DDBJ whole genome shotgun (WGS) entry which is preliminary data.</text>
</comment>
<comment type="caution">
    <text evidence="2">Lacks conserved residue(s) required for the propagation of feature annotation.</text>
</comment>
<evidence type="ECO:0000256" key="4">
    <source>
        <dbReference type="SAM" id="Phobius"/>
    </source>
</evidence>
<feature type="short sequence motif" description="DGA/G" evidence="2">
    <location>
        <begin position="335"/>
        <end position="337"/>
    </location>
</feature>
<feature type="compositionally biased region" description="Pro residues" evidence="3">
    <location>
        <begin position="243"/>
        <end position="258"/>
    </location>
</feature>
<dbReference type="GO" id="GO:0016787">
    <property type="term" value="F:hydrolase activity"/>
    <property type="evidence" value="ECO:0007669"/>
    <property type="project" value="UniProtKB-UniRule"/>
</dbReference>
<evidence type="ECO:0000313" key="6">
    <source>
        <dbReference type="EMBL" id="GGG56702.1"/>
    </source>
</evidence>
<keyword evidence="2" id="KW-0442">Lipid degradation</keyword>
<feature type="transmembrane region" description="Helical" evidence="4">
    <location>
        <begin position="1054"/>
        <end position="1075"/>
    </location>
</feature>
<dbReference type="GO" id="GO:0016042">
    <property type="term" value="P:lipid catabolic process"/>
    <property type="evidence" value="ECO:0007669"/>
    <property type="project" value="UniProtKB-UniRule"/>
</dbReference>
<evidence type="ECO:0000256" key="1">
    <source>
        <dbReference type="ARBA" id="ARBA00023098"/>
    </source>
</evidence>
<feature type="short sequence motif" description="GXSXG" evidence="2">
    <location>
        <begin position="125"/>
        <end position="129"/>
    </location>
</feature>
<protein>
    <recommendedName>
        <fullName evidence="5">PNPLA domain-containing protein</fullName>
    </recommendedName>
</protein>
<keyword evidence="4" id="KW-1133">Transmembrane helix</keyword>
<keyword evidence="4" id="KW-0812">Transmembrane</keyword>
<feature type="compositionally biased region" description="Low complexity" evidence="3">
    <location>
        <begin position="833"/>
        <end position="844"/>
    </location>
</feature>
<dbReference type="PROSITE" id="PS51635">
    <property type="entry name" value="PNPLA"/>
    <property type="match status" value="1"/>
</dbReference>
<name>A0A917LTC8_9MICC</name>
<feature type="transmembrane region" description="Helical" evidence="4">
    <location>
        <begin position="1146"/>
        <end position="1164"/>
    </location>
</feature>
<feature type="transmembrane region" description="Helical" evidence="4">
    <location>
        <begin position="914"/>
        <end position="933"/>
    </location>
</feature>
<gene>
    <name evidence="6" type="ORF">GCM10011374_19450</name>
</gene>
<dbReference type="SUPFAM" id="SSF52151">
    <property type="entry name" value="FabD/lysophospholipase-like"/>
    <property type="match status" value="1"/>
</dbReference>
<feature type="compositionally biased region" description="Low complexity" evidence="3">
    <location>
        <begin position="812"/>
        <end position="826"/>
    </location>
</feature>
<feature type="transmembrane region" description="Helical" evidence="4">
    <location>
        <begin position="964"/>
        <end position="981"/>
    </location>
</feature>
<feature type="region of interest" description="Disordered" evidence="3">
    <location>
        <begin position="217"/>
        <end position="269"/>
    </location>
</feature>
<sequence length="1209" mass="125190">MIPGGPPADGSRTPAGTLSGLTVLTTSLSLADATAGQEPAFGRTLRFALALRGGVSLAVWIGGAVAELDVLRRIRLHRDAAGLLHAFLLHPGEDPDPRLVERAAVYARLLAQAGYDRVEFDVLAGASAGGLNGVVHAVAQRAGAGLDPLGRLWEETAGFSRLLRPLGRRPVDSLLRGDGYLWPGLEEVLVAVHEGPEHHPDLVAEHVTVELSATVLDSDPAPHGGAAEGRGDFHFASPERGAPLPPPGNDIPARPSPSPAAGAGAGDDDAARRAAALSRLAYAARATASFPGAFEPATVWSAPTAGPLRDSPRPDLSLAFSAHRDPAELPYRVVDGGVFDNVPIDRALEAARTSRSLRHADRALLYLDPDPPHRAGTPVPDLDLPRLVRTVGATVTRLRRRETGEDEVLALSDFLGDQLAAQGRLRQLAPLLVDWSPPALAERRRAHLRYRGRADADLLGRILTRPGTWQLTSSLRSRAELRPRTPAELTPLREELQRRCDALSRGPLDDPAARAVLRGPQALFDAVSCVLAWIRFLEDLALDPSAAPAPLQGLDTTAARAAAYRLLAVAGHERDRLVGDVLDACCGAGVPTATAVPLWLPAAGPADDPLAESWAELDAVVDELRAFRGPLDAVLHAADDPEVTDPADDADATGAVAWRRAWHESPWRRVPGPEVPMGAADLPPAVAAAGIPVPLSRVVYGEIRGDQAPVPSVVPERLRRGWADDRMQRALDAAGSTATPDEDLRQLLAPGPARFPADSKLAGTGLLNFRGFLATEWRTADWWWGRLDAAAGVAAFLQDLPARPLSGPRPPDAAAARTAGAAPQAGSSGGAADGTTADGTKTGQPAAEDPASALQSGLLGQLGDGDEDRARTSLAAGADRLDRLTPGYRVSLASRGLRVLGRALARTPDLPRGAWELLLFLLQPVLVAAPLLLVPVRAALALVVAAAGLWAAAGPAGASPPGRAGPVLVALAAAALAASLVRSVRSARRRWARVLDAAGTPAAPRIRPAGAVLPAAQHVAVDRGTALRRAAVVAAAAAALLLPAWVAARSGDGAVLVLLLPAVLVLDRVAAAVAVRVPGRERGDELVLAGGVVLASVAAWGLGALAATAASGPLAQAVPSRTLVVTATLALLGALVLTGFLRPGWVVLLALGAGALAGWAGGLVELLTGHGAAGAAAAVLVWASVLWWAPAERMLRAWGPAEELGRAAA</sequence>
<evidence type="ECO:0000313" key="7">
    <source>
        <dbReference type="Proteomes" id="UP000638848"/>
    </source>
</evidence>
<feature type="transmembrane region" description="Helical" evidence="4">
    <location>
        <begin position="940"/>
        <end position="958"/>
    </location>
</feature>
<dbReference type="EMBL" id="BMEQ01000008">
    <property type="protein sequence ID" value="GGG56702.1"/>
    <property type="molecule type" value="Genomic_DNA"/>
</dbReference>
<feature type="transmembrane region" description="Helical" evidence="4">
    <location>
        <begin position="1122"/>
        <end position="1141"/>
    </location>
</feature>
<dbReference type="InterPro" id="IPR002641">
    <property type="entry name" value="PNPLA_dom"/>
</dbReference>
<reference evidence="6" key="1">
    <citation type="journal article" date="2014" name="Int. J. Syst. Evol. Microbiol.">
        <title>Complete genome sequence of Corynebacterium casei LMG S-19264T (=DSM 44701T), isolated from a smear-ripened cheese.</title>
        <authorList>
            <consortium name="US DOE Joint Genome Institute (JGI-PGF)"/>
            <person name="Walter F."/>
            <person name="Albersmeier A."/>
            <person name="Kalinowski J."/>
            <person name="Ruckert C."/>
        </authorList>
    </citation>
    <scope>NUCLEOTIDE SEQUENCE</scope>
    <source>
        <strain evidence="6">CGMCC 1.12187</strain>
    </source>
</reference>
<dbReference type="InterPro" id="IPR024282">
    <property type="entry name" value="DUF3376"/>
</dbReference>
<dbReference type="Gene3D" id="3.40.1090.10">
    <property type="entry name" value="Cytosolic phospholipase A2 catalytic domain"/>
    <property type="match status" value="1"/>
</dbReference>
<feature type="active site" description="Nucleophile" evidence="2">
    <location>
        <position position="127"/>
    </location>
</feature>
<reference evidence="6" key="2">
    <citation type="submission" date="2020-09" db="EMBL/GenBank/DDBJ databases">
        <authorList>
            <person name="Sun Q."/>
            <person name="Zhou Y."/>
        </authorList>
    </citation>
    <scope>NUCLEOTIDE SEQUENCE</scope>
    <source>
        <strain evidence="6">CGMCC 1.12187</strain>
    </source>
</reference>
<evidence type="ECO:0000256" key="3">
    <source>
        <dbReference type="SAM" id="MobiDB-lite"/>
    </source>
</evidence>
<dbReference type="Proteomes" id="UP000638848">
    <property type="component" value="Unassembled WGS sequence"/>
</dbReference>
<accession>A0A917LTC8</accession>
<dbReference type="Pfam" id="PF01734">
    <property type="entry name" value="Patatin"/>
    <property type="match status" value="1"/>
</dbReference>
<feature type="region of interest" description="Disordered" evidence="3">
    <location>
        <begin position="804"/>
        <end position="851"/>
    </location>
</feature>